<organism evidence="13 14">
    <name type="scientific">Lwoffella lincolnii</name>
    <dbReference type="NCBI Taxonomy" id="90241"/>
    <lineage>
        <taxon>Bacteria</taxon>
        <taxon>Pseudomonadati</taxon>
        <taxon>Pseudomonadota</taxon>
        <taxon>Gammaproteobacteria</taxon>
        <taxon>Moraxellales</taxon>
        <taxon>Moraxellaceae</taxon>
        <taxon>Lwoffella</taxon>
    </lineage>
</organism>
<keyword evidence="6" id="KW-1003">Cell membrane</keyword>
<evidence type="ECO:0000256" key="6">
    <source>
        <dbReference type="ARBA" id="ARBA00022475"/>
    </source>
</evidence>
<evidence type="ECO:0000256" key="1">
    <source>
        <dbReference type="ARBA" id="ARBA00002265"/>
    </source>
</evidence>
<comment type="function">
    <text evidence="1">Part of the ABC transporter complex LptBFG involved in the translocation of lipopolysaccharide (LPS) from the inner membrane to the outer membrane.</text>
</comment>
<dbReference type="STRING" id="90241.B0682_01445"/>
<dbReference type="NCBIfam" id="TIGR04407">
    <property type="entry name" value="LptF_YjgP"/>
    <property type="match status" value="1"/>
</dbReference>
<name>A0A1T0CJQ3_9GAMM</name>
<dbReference type="AlphaFoldDB" id="A0A1T0CJQ3"/>
<dbReference type="GO" id="GO:0043190">
    <property type="term" value="C:ATP-binding cassette (ABC) transporter complex"/>
    <property type="evidence" value="ECO:0007669"/>
    <property type="project" value="InterPro"/>
</dbReference>
<feature type="transmembrane region" description="Helical" evidence="12">
    <location>
        <begin position="290"/>
        <end position="308"/>
    </location>
</feature>
<evidence type="ECO:0000256" key="9">
    <source>
        <dbReference type="ARBA" id="ARBA00022989"/>
    </source>
</evidence>
<dbReference type="GO" id="GO:0015920">
    <property type="term" value="P:lipopolysaccharide transport"/>
    <property type="evidence" value="ECO:0007669"/>
    <property type="project" value="TreeGrafter"/>
</dbReference>
<evidence type="ECO:0000313" key="13">
    <source>
        <dbReference type="EMBL" id="OOS22489.1"/>
    </source>
</evidence>
<gene>
    <name evidence="13" type="ORF">B0682_01445</name>
</gene>
<evidence type="ECO:0000256" key="12">
    <source>
        <dbReference type="SAM" id="Phobius"/>
    </source>
</evidence>
<keyword evidence="9 12" id="KW-1133">Transmembrane helix</keyword>
<dbReference type="InterPro" id="IPR030922">
    <property type="entry name" value="LptF"/>
</dbReference>
<evidence type="ECO:0000256" key="2">
    <source>
        <dbReference type="ARBA" id="ARBA00004429"/>
    </source>
</evidence>
<evidence type="ECO:0000256" key="8">
    <source>
        <dbReference type="ARBA" id="ARBA00022692"/>
    </source>
</evidence>
<comment type="similarity">
    <text evidence="3">Belongs to the LptF/LptG family.</text>
</comment>
<feature type="transmembrane region" description="Helical" evidence="12">
    <location>
        <begin position="320"/>
        <end position="339"/>
    </location>
</feature>
<dbReference type="PANTHER" id="PTHR33529">
    <property type="entry name" value="SLR0882 PROTEIN-RELATED"/>
    <property type="match status" value="1"/>
</dbReference>
<sequence>MIYQLSLNTAVVLGFLVVLLLGGRLIRYFGLAAEGRLDVGLLFTIIGYNLPFFLELILPLAFFIALMLVFGRLWVDHEMAVINASGISRGRLGRMATPLILLLFVIEATLSLFGKPWGVRHSESIWQEQALKSAFELIRPGEFISSGDYHLYVGSVSPDKKQLQDVLLIQTQTTEPQDTQPPKPLTSQDTLILAKTAKQVLTDSTESQVRAKSMGKTQLDLFNGRRYEISADSLKYNQVGFARYRLTLTQPVQDVVNDDNKETQPLSQIWQASRQPTVDNAPNIAAQAELGYRLALPWLMLLAPMFAIPLAQVRPRQGRWLRLIPAILLFVSVALLLISLKKPISDGKVGVWAYGALLVVLFILALYLNWASRLNQRLRFGFYAQRQSPNQSPRLH</sequence>
<dbReference type="Proteomes" id="UP000191094">
    <property type="component" value="Unassembled WGS sequence"/>
</dbReference>
<evidence type="ECO:0000256" key="3">
    <source>
        <dbReference type="ARBA" id="ARBA00007725"/>
    </source>
</evidence>
<evidence type="ECO:0000313" key="14">
    <source>
        <dbReference type="Proteomes" id="UP000191094"/>
    </source>
</evidence>
<dbReference type="OrthoDB" id="9778062at2"/>
<keyword evidence="7" id="KW-0997">Cell inner membrane</keyword>
<accession>A0A1T0CJQ3</accession>
<comment type="caution">
    <text evidence="13">The sequence shown here is derived from an EMBL/GenBank/DDBJ whole genome shotgun (WGS) entry which is preliminary data.</text>
</comment>
<evidence type="ECO:0000256" key="4">
    <source>
        <dbReference type="ARBA" id="ARBA00014213"/>
    </source>
</evidence>
<feature type="transmembrane region" description="Helical" evidence="12">
    <location>
        <begin position="96"/>
        <end position="114"/>
    </location>
</feature>
<comment type="subunit">
    <text evidence="11">Component of the lipopolysaccharide transport and assembly complex. The LptBFG transporter is composed of two ATP-binding proteins (LptB) and two transmembrane proteins (LptF and LptG).</text>
</comment>
<dbReference type="Pfam" id="PF03739">
    <property type="entry name" value="LptF_LptG"/>
    <property type="match status" value="1"/>
</dbReference>
<keyword evidence="14" id="KW-1185">Reference proteome</keyword>
<evidence type="ECO:0000256" key="11">
    <source>
        <dbReference type="ARBA" id="ARBA00026081"/>
    </source>
</evidence>
<keyword evidence="8 12" id="KW-0812">Transmembrane</keyword>
<evidence type="ECO:0000256" key="10">
    <source>
        <dbReference type="ARBA" id="ARBA00023136"/>
    </source>
</evidence>
<keyword evidence="5" id="KW-0813">Transport</keyword>
<protein>
    <recommendedName>
        <fullName evidence="4">Lipopolysaccharide export system permease protein LptF</fullName>
    </recommendedName>
</protein>
<proteinExistence type="inferred from homology"/>
<comment type="subcellular location">
    <subcellularLocation>
        <location evidence="2">Cell inner membrane</location>
        <topology evidence="2">Multi-pass membrane protein</topology>
    </subcellularLocation>
</comment>
<reference evidence="13 14" key="1">
    <citation type="submission" date="2017-02" db="EMBL/GenBank/DDBJ databases">
        <title>Draft genome sequence of Moraxella lincolnii CCUG 9405T type strain.</title>
        <authorList>
            <person name="Salva-Serra F."/>
            <person name="Engstrom-Jakobsson H."/>
            <person name="Thorell K."/>
            <person name="Jaen-Luchoro D."/>
            <person name="Gonzales-Siles L."/>
            <person name="Karlsson R."/>
            <person name="Yazdan S."/>
            <person name="Boulund F."/>
            <person name="Johnning A."/>
            <person name="Engstrand L."/>
            <person name="Kristiansson E."/>
            <person name="Moore E."/>
        </authorList>
    </citation>
    <scope>NUCLEOTIDE SEQUENCE [LARGE SCALE GENOMIC DNA]</scope>
    <source>
        <strain evidence="13 14">CCUG 9405</strain>
    </source>
</reference>
<evidence type="ECO:0000256" key="5">
    <source>
        <dbReference type="ARBA" id="ARBA00022448"/>
    </source>
</evidence>
<feature type="transmembrane region" description="Helical" evidence="12">
    <location>
        <begin position="351"/>
        <end position="370"/>
    </location>
</feature>
<dbReference type="InterPro" id="IPR005495">
    <property type="entry name" value="LptG/LptF_permease"/>
</dbReference>
<dbReference type="EMBL" id="MUYT01000002">
    <property type="protein sequence ID" value="OOS22489.1"/>
    <property type="molecule type" value="Genomic_DNA"/>
</dbReference>
<dbReference type="GO" id="GO:0055085">
    <property type="term" value="P:transmembrane transport"/>
    <property type="evidence" value="ECO:0007669"/>
    <property type="project" value="InterPro"/>
</dbReference>
<evidence type="ECO:0000256" key="7">
    <source>
        <dbReference type="ARBA" id="ARBA00022519"/>
    </source>
</evidence>
<keyword evidence="10 12" id="KW-0472">Membrane</keyword>
<dbReference type="PANTHER" id="PTHR33529:SF7">
    <property type="entry name" value="LIPOPOLYSACCHARIDE EXPORT SYSTEM PERMEASE PROTEIN LPTF"/>
    <property type="match status" value="1"/>
</dbReference>
<feature type="transmembrane region" description="Helical" evidence="12">
    <location>
        <begin position="56"/>
        <end position="75"/>
    </location>
</feature>